<dbReference type="Proteomes" id="UP000729402">
    <property type="component" value="Unassembled WGS sequence"/>
</dbReference>
<evidence type="ECO:0000256" key="1">
    <source>
        <dbReference type="SAM" id="Phobius"/>
    </source>
</evidence>
<name>A0A8J5SPT7_ZIZPA</name>
<sequence length="156" mass="16263">MATSSEVLRGVSARPRSMFHVAGFPSSAFFAILNVKLSQSVFTFAAMLSFTLTFLLLAKAVAKTYPALVATHLFNSFAMLSANAAVFSLLFLAFNGADLIGFTSHAATLALSATSAIIYSVVIDITIVVCNLVVVVAAMEHCVGHAALLGACVQNG</sequence>
<organism evidence="2 3">
    <name type="scientific">Zizania palustris</name>
    <name type="common">Northern wild rice</name>
    <dbReference type="NCBI Taxonomy" id="103762"/>
    <lineage>
        <taxon>Eukaryota</taxon>
        <taxon>Viridiplantae</taxon>
        <taxon>Streptophyta</taxon>
        <taxon>Embryophyta</taxon>
        <taxon>Tracheophyta</taxon>
        <taxon>Spermatophyta</taxon>
        <taxon>Magnoliopsida</taxon>
        <taxon>Liliopsida</taxon>
        <taxon>Poales</taxon>
        <taxon>Poaceae</taxon>
        <taxon>BOP clade</taxon>
        <taxon>Oryzoideae</taxon>
        <taxon>Oryzeae</taxon>
        <taxon>Zizaniinae</taxon>
        <taxon>Zizania</taxon>
    </lineage>
</organism>
<proteinExistence type="predicted"/>
<keyword evidence="1" id="KW-0472">Membrane</keyword>
<keyword evidence="1" id="KW-1133">Transmembrane helix</keyword>
<comment type="caution">
    <text evidence="2">The sequence shown here is derived from an EMBL/GenBank/DDBJ whole genome shotgun (WGS) entry which is preliminary data.</text>
</comment>
<gene>
    <name evidence="2" type="ORF">GUJ93_ZPchr0005g15261</name>
</gene>
<dbReference type="PANTHER" id="PTHR33133:SF3">
    <property type="entry name" value="TRANSMEMBRANE PROTEIN"/>
    <property type="match status" value="1"/>
</dbReference>
<evidence type="ECO:0000313" key="3">
    <source>
        <dbReference type="Proteomes" id="UP000729402"/>
    </source>
</evidence>
<feature type="transmembrane region" description="Helical" evidence="1">
    <location>
        <begin position="73"/>
        <end position="97"/>
    </location>
</feature>
<protein>
    <submittedName>
        <fullName evidence="2">Uncharacterized protein</fullName>
    </submittedName>
</protein>
<accession>A0A8J5SPT7</accession>
<dbReference type="OrthoDB" id="687732at2759"/>
<dbReference type="EMBL" id="JAAALK010000284">
    <property type="protein sequence ID" value="KAG8068767.1"/>
    <property type="molecule type" value="Genomic_DNA"/>
</dbReference>
<dbReference type="PANTHER" id="PTHR33133">
    <property type="entry name" value="OS08G0107100 PROTEIN-RELATED"/>
    <property type="match status" value="1"/>
</dbReference>
<feature type="transmembrane region" description="Helical" evidence="1">
    <location>
        <begin position="117"/>
        <end position="139"/>
    </location>
</feature>
<reference evidence="2" key="2">
    <citation type="submission" date="2021-02" db="EMBL/GenBank/DDBJ databases">
        <authorList>
            <person name="Kimball J.A."/>
            <person name="Haas M.W."/>
            <person name="Macchietto M."/>
            <person name="Kono T."/>
            <person name="Duquette J."/>
            <person name="Shao M."/>
        </authorList>
    </citation>
    <scope>NUCLEOTIDE SEQUENCE</scope>
    <source>
        <tissue evidence="2">Fresh leaf tissue</tissue>
    </source>
</reference>
<evidence type="ECO:0000313" key="2">
    <source>
        <dbReference type="EMBL" id="KAG8068767.1"/>
    </source>
</evidence>
<keyword evidence="3" id="KW-1185">Reference proteome</keyword>
<dbReference type="AlphaFoldDB" id="A0A8J5SPT7"/>
<reference evidence="2" key="1">
    <citation type="journal article" date="2021" name="bioRxiv">
        <title>Whole Genome Assembly and Annotation of Northern Wild Rice, Zizania palustris L., Supports a Whole Genome Duplication in the Zizania Genus.</title>
        <authorList>
            <person name="Haas M."/>
            <person name="Kono T."/>
            <person name="Macchietto M."/>
            <person name="Millas R."/>
            <person name="McGilp L."/>
            <person name="Shao M."/>
            <person name="Duquette J."/>
            <person name="Hirsch C.N."/>
            <person name="Kimball J."/>
        </authorList>
    </citation>
    <scope>NUCLEOTIDE SEQUENCE</scope>
    <source>
        <tissue evidence="2">Fresh leaf tissue</tissue>
    </source>
</reference>
<feature type="transmembrane region" description="Helical" evidence="1">
    <location>
        <begin position="41"/>
        <end position="61"/>
    </location>
</feature>
<keyword evidence="1" id="KW-0812">Transmembrane</keyword>